<feature type="region of interest" description="Disordered" evidence="3">
    <location>
        <begin position="500"/>
        <end position="542"/>
    </location>
</feature>
<dbReference type="GO" id="GO:0005576">
    <property type="term" value="C:extracellular region"/>
    <property type="evidence" value="ECO:0007669"/>
    <property type="project" value="UniProtKB-SubCell"/>
</dbReference>
<keyword evidence="5" id="KW-1185">Reference proteome</keyword>
<reference evidence="5" key="1">
    <citation type="submission" date="2017-05" db="EMBL/GenBank/DDBJ databases">
        <authorList>
            <person name="Macchi M."/>
            <person name="Festa S."/>
            <person name="Coppotelli B.M."/>
            <person name="Morelli I.S."/>
        </authorList>
    </citation>
    <scope>NUCLEOTIDE SEQUENCE [LARGE SCALE GENOMIC DNA]</scope>
    <source>
        <strain evidence="5">I</strain>
    </source>
</reference>
<evidence type="ECO:0008006" key="6">
    <source>
        <dbReference type="Google" id="ProtNLM"/>
    </source>
</evidence>
<dbReference type="InterPro" id="IPR050557">
    <property type="entry name" value="RTX_toxin/Mannuronan_C5-epim"/>
</dbReference>
<dbReference type="PRINTS" id="PR00313">
    <property type="entry name" value="CABNDNGRPT"/>
</dbReference>
<dbReference type="Pfam" id="PF00353">
    <property type="entry name" value="HemolysinCabind"/>
    <property type="match status" value="8"/>
</dbReference>
<dbReference type="InterPro" id="IPR001343">
    <property type="entry name" value="Hemolysn_Ca-bd"/>
</dbReference>
<dbReference type="EMBL" id="NHON01000003">
    <property type="protein sequence ID" value="OWJ68746.1"/>
    <property type="molecule type" value="Genomic_DNA"/>
</dbReference>
<accession>A0A211ZUA4</accession>
<proteinExistence type="predicted"/>
<dbReference type="OrthoDB" id="5485153at2"/>
<dbReference type="PANTHER" id="PTHR38340">
    <property type="entry name" value="S-LAYER PROTEIN"/>
    <property type="match status" value="1"/>
</dbReference>
<comment type="caution">
    <text evidence="4">The sequence shown here is derived from an EMBL/GenBank/DDBJ whole genome shotgun (WGS) entry which is preliminary data.</text>
</comment>
<dbReference type="PANTHER" id="PTHR38340:SF1">
    <property type="entry name" value="S-LAYER PROTEIN"/>
    <property type="match status" value="1"/>
</dbReference>
<keyword evidence="2" id="KW-0964">Secreted</keyword>
<name>A0A211ZUA4_9PROT</name>
<gene>
    <name evidence="4" type="ORF">BWR60_03090</name>
</gene>
<dbReference type="Proteomes" id="UP000196655">
    <property type="component" value="Unassembled WGS sequence"/>
</dbReference>
<dbReference type="AlphaFoldDB" id="A0A211ZUA4"/>
<dbReference type="PROSITE" id="PS00330">
    <property type="entry name" value="HEMOLYSIN_CALCIUM"/>
    <property type="match status" value="8"/>
</dbReference>
<protein>
    <recommendedName>
        <fullName evidence="6">Peptidase M10 serralysin C-terminal domain-containing protein</fullName>
    </recommendedName>
</protein>
<dbReference type="RefSeq" id="WP_088149537.1">
    <property type="nucleotide sequence ID" value="NZ_NHON01000003.1"/>
</dbReference>
<dbReference type="Gene3D" id="2.150.10.10">
    <property type="entry name" value="Serralysin-like metalloprotease, C-terminal"/>
    <property type="match status" value="7"/>
</dbReference>
<evidence type="ECO:0000313" key="5">
    <source>
        <dbReference type="Proteomes" id="UP000196655"/>
    </source>
</evidence>
<evidence type="ECO:0000256" key="1">
    <source>
        <dbReference type="ARBA" id="ARBA00004613"/>
    </source>
</evidence>
<evidence type="ECO:0000313" key="4">
    <source>
        <dbReference type="EMBL" id="OWJ68746.1"/>
    </source>
</evidence>
<dbReference type="SUPFAM" id="SSF51120">
    <property type="entry name" value="beta-Roll"/>
    <property type="match status" value="4"/>
</dbReference>
<dbReference type="InterPro" id="IPR011049">
    <property type="entry name" value="Serralysin-like_metalloprot_C"/>
</dbReference>
<sequence length="755" mass="74603">MTISPELKNILGIQHEFYGTEARDEITGTAQNDYIEAKGGGNGAWNGVFTGGNGYEKLNGNGGSDTIGYSESSGGVTVDLGKVEAYWAGSSIVYAGLNFTIGAAWRTIEAFVKTVVSLGQVNDWDKVFENNYFTAIHASGGDANGTDGNNVDVAIGFANVVGSNYDDSLTGDVESNKLVGLDGTDILNGGDGDDLLIGGNGADKLDGGAGIDTANYQLSTSAVTVNLASGTGAGGEAEGDTLANIENVVGSRSNDTLIGNAGANTLQGGDGNDVLQGGAGADRLDGGAGVDTASYYASNIGVSVDLSTGKGSGGEAQGDVLVGIENLSGSQGNDTLVGDTGANTLAGWNGNDVLRGGAGADRLDGGAGVDTASYYTSNIGVSVDLSTGKGSGGEAQGDVLVRIENLSGSQGNDTLLGDGGANTLQGWSGDDVLRGGAGADRLDGGAGTDTVSYFTSKVGVSVDLGAHTASGGDAQGDTLGSIEGLRGSAFADKLTGDGGSNTIGGGDGNDVIDGAGGADNLWGERGDDSLQGGAGDDKLTGGDGADVLDGGTGIDTAYYDKSGGGVTIDLGSHIAFGGEAQGDTLINIENVYGSALTDSLTGDGGANYLVGLGGNDTLVGGTGNDRLDGGLGNDKLEGGAGADTLHGGVGADAFVYRNVSDSTVGVLGRDVIDDFQAGDKIHLGMIDADGNSSNGDTAFTFTAGGTFTGTGHEVIAVDGGNGMTTVYGDLNGDRQADFAINVQTDHSLTAADFLL</sequence>
<dbReference type="GO" id="GO:0005509">
    <property type="term" value="F:calcium ion binding"/>
    <property type="evidence" value="ECO:0007669"/>
    <property type="project" value="InterPro"/>
</dbReference>
<evidence type="ECO:0000256" key="2">
    <source>
        <dbReference type="ARBA" id="ARBA00022525"/>
    </source>
</evidence>
<comment type="subcellular location">
    <subcellularLocation>
        <location evidence="1">Secreted</location>
    </subcellularLocation>
</comment>
<dbReference type="InterPro" id="IPR018511">
    <property type="entry name" value="Hemolysin-typ_Ca-bd_CS"/>
</dbReference>
<evidence type="ECO:0000256" key="3">
    <source>
        <dbReference type="SAM" id="MobiDB-lite"/>
    </source>
</evidence>
<organism evidence="4 5">
    <name type="scientific">Inquilinus limosus</name>
    <dbReference type="NCBI Taxonomy" id="171674"/>
    <lineage>
        <taxon>Bacteria</taxon>
        <taxon>Pseudomonadati</taxon>
        <taxon>Pseudomonadota</taxon>
        <taxon>Alphaproteobacteria</taxon>
        <taxon>Rhodospirillales</taxon>
        <taxon>Rhodospirillaceae</taxon>
        <taxon>Inquilinus</taxon>
    </lineage>
</organism>